<dbReference type="Proteomes" id="UP000275719">
    <property type="component" value="Unassembled WGS sequence"/>
</dbReference>
<sequence length="223" mass="26185">MKLNIDLYQHFSFDLWLTIIKSNPDYKKKRDELLKDFFAISQPLEELQRVVRYYDVLCNNISEITGTHFNRSNIYLLILNKLNCKIESINNQMLDDFCLLCDELFFQYKPELLNPHLHFILNEIINSGKTANILSNTGFIHGETLRKILDYYELSNFFSFQLYSDETGFSKPNNKMFELVFDNAIKIKTINRNEIIHIGDNPVADFEGALNVGFQALLYRNDS</sequence>
<dbReference type="SUPFAM" id="SSF56784">
    <property type="entry name" value="HAD-like"/>
    <property type="match status" value="1"/>
</dbReference>
<dbReference type="NCBIfam" id="TIGR01549">
    <property type="entry name" value="HAD-SF-IA-v1"/>
    <property type="match status" value="1"/>
</dbReference>
<gene>
    <name evidence="1" type="ORF">EG240_09965</name>
</gene>
<dbReference type="Pfam" id="PF13419">
    <property type="entry name" value="HAD_2"/>
    <property type="match status" value="1"/>
</dbReference>
<proteinExistence type="predicted"/>
<keyword evidence="2" id="KW-1185">Reference proteome</keyword>
<comment type="caution">
    <text evidence="1">The sequence shown here is derived from an EMBL/GenBank/DDBJ whole genome shotgun (WGS) entry which is preliminary data.</text>
</comment>
<dbReference type="InterPro" id="IPR041492">
    <property type="entry name" value="HAD_2"/>
</dbReference>
<dbReference type="Gene3D" id="3.40.50.1000">
    <property type="entry name" value="HAD superfamily/HAD-like"/>
    <property type="match status" value="1"/>
</dbReference>
<evidence type="ECO:0000313" key="1">
    <source>
        <dbReference type="EMBL" id="RRJ90066.1"/>
    </source>
</evidence>
<dbReference type="EMBL" id="RQVQ01000020">
    <property type="protein sequence ID" value="RRJ90066.1"/>
    <property type="molecule type" value="Genomic_DNA"/>
</dbReference>
<dbReference type="InterPro" id="IPR051828">
    <property type="entry name" value="HAD-like_hydrolase_domain"/>
</dbReference>
<dbReference type="AlphaFoldDB" id="A0A3P3W7X5"/>
<dbReference type="PANTHER" id="PTHR46191:SF2">
    <property type="entry name" value="HALOACID DEHALOGENASE-LIKE HYDROLASE DOMAIN-CONTAINING PROTEIN 3"/>
    <property type="match status" value="1"/>
</dbReference>
<dbReference type="OrthoDB" id="3669651at2"/>
<dbReference type="PANTHER" id="PTHR46191">
    <property type="match status" value="1"/>
</dbReference>
<dbReference type="RefSeq" id="WP_125019253.1">
    <property type="nucleotide sequence ID" value="NZ_RQVQ01000020.1"/>
</dbReference>
<reference evidence="1 2" key="1">
    <citation type="submission" date="2018-11" db="EMBL/GenBank/DDBJ databases">
        <title>Flavobacterium sp. nov., YIM 102701-2 draft genome.</title>
        <authorList>
            <person name="Li G."/>
            <person name="Jiang Y."/>
        </authorList>
    </citation>
    <scope>NUCLEOTIDE SEQUENCE [LARGE SCALE GENOMIC DNA]</scope>
    <source>
        <strain evidence="1 2">YIM 102701-2</strain>
    </source>
</reference>
<organism evidence="1 2">
    <name type="scientific">Paenimyroides tangerinum</name>
    <dbReference type="NCBI Taxonomy" id="2488728"/>
    <lineage>
        <taxon>Bacteria</taxon>
        <taxon>Pseudomonadati</taxon>
        <taxon>Bacteroidota</taxon>
        <taxon>Flavobacteriia</taxon>
        <taxon>Flavobacteriales</taxon>
        <taxon>Flavobacteriaceae</taxon>
        <taxon>Paenimyroides</taxon>
    </lineage>
</organism>
<dbReference type="Gene3D" id="1.10.150.400">
    <property type="match status" value="1"/>
</dbReference>
<dbReference type="GO" id="GO:0016787">
    <property type="term" value="F:hydrolase activity"/>
    <property type="evidence" value="ECO:0007669"/>
    <property type="project" value="UniProtKB-KW"/>
</dbReference>
<keyword evidence="1" id="KW-0378">Hydrolase</keyword>
<name>A0A3P3W7X5_9FLAO</name>
<evidence type="ECO:0000313" key="2">
    <source>
        <dbReference type="Proteomes" id="UP000275719"/>
    </source>
</evidence>
<dbReference type="SFLD" id="SFLDG01129">
    <property type="entry name" value="C1.5:_HAD__Beta-PGM__Phosphata"/>
    <property type="match status" value="1"/>
</dbReference>
<dbReference type="InterPro" id="IPR023214">
    <property type="entry name" value="HAD_sf"/>
</dbReference>
<dbReference type="SFLD" id="SFLDS00003">
    <property type="entry name" value="Haloacid_Dehalogenase"/>
    <property type="match status" value="1"/>
</dbReference>
<protein>
    <submittedName>
        <fullName evidence="1">HAD family hydrolase</fullName>
    </submittedName>
</protein>
<dbReference type="InterPro" id="IPR036412">
    <property type="entry name" value="HAD-like_sf"/>
</dbReference>
<dbReference type="InterPro" id="IPR006439">
    <property type="entry name" value="HAD-SF_hydro_IA"/>
</dbReference>
<accession>A0A3P3W7X5</accession>